<dbReference type="Pfam" id="PF02586">
    <property type="entry name" value="SRAP"/>
    <property type="match status" value="1"/>
</dbReference>
<dbReference type="SUPFAM" id="SSF143081">
    <property type="entry name" value="BB1717-like"/>
    <property type="match status" value="1"/>
</dbReference>
<proteinExistence type="inferred from homology"/>
<accession>A0ABM1BX87</accession>
<dbReference type="Gene3D" id="3.90.1680.10">
    <property type="entry name" value="SOS response associated peptidase-like"/>
    <property type="match status" value="1"/>
</dbReference>
<evidence type="ECO:0000256" key="6">
    <source>
        <dbReference type="ARBA" id="ARBA00023124"/>
    </source>
</evidence>
<name>A0ABM1BX87_LIMPO</name>
<dbReference type="PANTHER" id="PTHR13604">
    <property type="entry name" value="DC12-RELATED"/>
    <property type="match status" value="1"/>
</dbReference>
<evidence type="ECO:0000313" key="13">
    <source>
        <dbReference type="Proteomes" id="UP000694941"/>
    </source>
</evidence>
<evidence type="ECO:0000256" key="4">
    <source>
        <dbReference type="ARBA" id="ARBA00022763"/>
    </source>
</evidence>
<evidence type="ECO:0000313" key="14">
    <source>
        <dbReference type="RefSeq" id="XP_013790408.1"/>
    </source>
</evidence>
<dbReference type="InterPro" id="IPR036590">
    <property type="entry name" value="SRAP-like"/>
</dbReference>
<keyword evidence="5" id="KW-0378">Hydrolase</keyword>
<dbReference type="GeneID" id="106474265"/>
<feature type="compositionally biased region" description="Basic and acidic residues" evidence="12">
    <location>
        <begin position="281"/>
        <end position="296"/>
    </location>
</feature>
<evidence type="ECO:0000256" key="3">
    <source>
        <dbReference type="ARBA" id="ARBA00022670"/>
    </source>
</evidence>
<dbReference type="InterPro" id="IPR003738">
    <property type="entry name" value="SRAP"/>
</dbReference>
<evidence type="ECO:0000256" key="9">
    <source>
        <dbReference type="ARBA" id="ARBA00030390"/>
    </source>
</evidence>
<keyword evidence="13" id="KW-1185">Reference proteome</keyword>
<sequence>MSNRYQGPNEKVTPQWKDVNVDHTYIPSYNQAPSRSLPVLATISTLDNKTENSERSVCPMLWGLVPFWHKGNPMDTTYKTFNCRADGIREKSSYRVAFSKGRRCVVLSDGFFEWKKVNGQKEPYFIYFPQPKKVSMSERKWTSEEEEMWDVDGEWRGPRLLTIAGIYDIWKSPKDGHLLYSFTIITVGASNEMKWLHDRMPAVLDGEETVNMWLDSENVSPEEALTLLKPAENLEWHRVSTVVNSSKNNTLECVLPLRESKATPKNTLTKWLSMSKRKTVKKEGEEQSPSKKIKTE</sequence>
<dbReference type="PANTHER" id="PTHR13604:SF0">
    <property type="entry name" value="ABASIC SITE PROCESSING PROTEIN HMCES"/>
    <property type="match status" value="1"/>
</dbReference>
<keyword evidence="7" id="KW-0238">DNA-binding</keyword>
<evidence type="ECO:0000256" key="11">
    <source>
        <dbReference type="ARBA" id="ARBA00031130"/>
    </source>
</evidence>
<protein>
    <recommendedName>
        <fullName evidence="2">Abasic site processing protein HMCES</fullName>
    </recommendedName>
    <alternativeName>
        <fullName evidence="9">Embryonic stem cell-specific 5-hydroxymethylcytosine-binding protein</fullName>
    </alternativeName>
    <alternativeName>
        <fullName evidence="10">Peptidase HMCES</fullName>
    </alternativeName>
    <alternativeName>
        <fullName evidence="11">SRAP domain-containing protein 1</fullName>
    </alternativeName>
</protein>
<comment type="similarity">
    <text evidence="1">Belongs to the SOS response-associated peptidase family.</text>
</comment>
<keyword evidence="8" id="KW-0456">Lyase</keyword>
<evidence type="ECO:0000256" key="12">
    <source>
        <dbReference type="SAM" id="MobiDB-lite"/>
    </source>
</evidence>
<evidence type="ECO:0000256" key="1">
    <source>
        <dbReference type="ARBA" id="ARBA00008136"/>
    </source>
</evidence>
<dbReference type="RefSeq" id="XP_013790408.1">
    <property type="nucleotide sequence ID" value="XM_013934954.2"/>
</dbReference>
<evidence type="ECO:0000256" key="10">
    <source>
        <dbReference type="ARBA" id="ARBA00030898"/>
    </source>
</evidence>
<evidence type="ECO:0000256" key="2">
    <source>
        <dbReference type="ARBA" id="ARBA00015888"/>
    </source>
</evidence>
<dbReference type="Proteomes" id="UP000694941">
    <property type="component" value="Unplaced"/>
</dbReference>
<keyword evidence="4" id="KW-0227">DNA damage</keyword>
<keyword evidence="6" id="KW-0190">Covalent protein-DNA linkage</keyword>
<evidence type="ECO:0000256" key="5">
    <source>
        <dbReference type="ARBA" id="ARBA00022801"/>
    </source>
</evidence>
<reference evidence="14" key="1">
    <citation type="submission" date="2025-08" db="UniProtKB">
        <authorList>
            <consortium name="RefSeq"/>
        </authorList>
    </citation>
    <scope>IDENTIFICATION</scope>
    <source>
        <tissue evidence="14">Muscle</tissue>
    </source>
</reference>
<gene>
    <name evidence="14" type="primary">LOC106474265</name>
</gene>
<evidence type="ECO:0000256" key="7">
    <source>
        <dbReference type="ARBA" id="ARBA00023125"/>
    </source>
</evidence>
<organism evidence="13 14">
    <name type="scientific">Limulus polyphemus</name>
    <name type="common">Atlantic horseshoe crab</name>
    <dbReference type="NCBI Taxonomy" id="6850"/>
    <lineage>
        <taxon>Eukaryota</taxon>
        <taxon>Metazoa</taxon>
        <taxon>Ecdysozoa</taxon>
        <taxon>Arthropoda</taxon>
        <taxon>Chelicerata</taxon>
        <taxon>Merostomata</taxon>
        <taxon>Xiphosura</taxon>
        <taxon>Limulidae</taxon>
        <taxon>Limulus</taxon>
    </lineage>
</organism>
<keyword evidence="3" id="KW-0645">Protease</keyword>
<feature type="region of interest" description="Disordered" evidence="12">
    <location>
        <begin position="273"/>
        <end position="296"/>
    </location>
</feature>
<evidence type="ECO:0000256" key="8">
    <source>
        <dbReference type="ARBA" id="ARBA00023239"/>
    </source>
</evidence>